<dbReference type="EMBL" id="JAHYIQ010000028">
    <property type="protein sequence ID" value="KAK1120955.1"/>
    <property type="molecule type" value="Genomic_DNA"/>
</dbReference>
<dbReference type="GO" id="GO:0005789">
    <property type="term" value="C:endoplasmic reticulum membrane"/>
    <property type="evidence" value="ECO:0007669"/>
    <property type="project" value="UniProtKB-SubCell"/>
</dbReference>
<proteinExistence type="inferred from homology"/>
<dbReference type="PROSITE" id="PS51417">
    <property type="entry name" value="ARF"/>
    <property type="match status" value="1"/>
</dbReference>
<keyword evidence="7 11" id="KW-1133">Transmembrane helix</keyword>
<keyword evidence="6" id="KW-0256">Endoplasmic reticulum</keyword>
<organism evidence="12 13">
    <name type="scientific">Melipona bicolor</name>
    <dbReference type="NCBI Taxonomy" id="60889"/>
    <lineage>
        <taxon>Eukaryota</taxon>
        <taxon>Metazoa</taxon>
        <taxon>Ecdysozoa</taxon>
        <taxon>Arthropoda</taxon>
        <taxon>Hexapoda</taxon>
        <taxon>Insecta</taxon>
        <taxon>Pterygota</taxon>
        <taxon>Neoptera</taxon>
        <taxon>Endopterygota</taxon>
        <taxon>Hymenoptera</taxon>
        <taxon>Apocrita</taxon>
        <taxon>Aculeata</taxon>
        <taxon>Apoidea</taxon>
        <taxon>Anthophila</taxon>
        <taxon>Apidae</taxon>
        <taxon>Melipona</taxon>
    </lineage>
</organism>
<dbReference type="Gene3D" id="3.40.50.300">
    <property type="entry name" value="P-loop containing nucleotide triphosphate hydrolases"/>
    <property type="match status" value="1"/>
</dbReference>
<sequence>MEKHVKSLIDHNMDYWPQFMAVLAAVIAIIVTIVLFAIWHRKRSIGNNILLTGLSDAGKTLIYARLLCSKFVKTHTSVKENIGDIIINNHSLKIVDIPGHERLRYKFFDQFKLSTKGLVYVIDSVTFQKDIRDVAEFLYNLLSDSAVQKKPVLILCNKQDQTMAKGIAVIKILLEKEMNLLRMTKARQLEATDASITNVFLGKQEKDFDFSHLDTNIEFAECSAYNKDSEISADIKQLNNWLKKIV</sequence>
<evidence type="ECO:0000256" key="8">
    <source>
        <dbReference type="ARBA" id="ARBA00023134"/>
    </source>
</evidence>
<evidence type="ECO:0000256" key="3">
    <source>
        <dbReference type="ARBA" id="ARBA00020256"/>
    </source>
</evidence>
<dbReference type="InterPro" id="IPR024156">
    <property type="entry name" value="Small_GTPase_ARF"/>
</dbReference>
<keyword evidence="5" id="KW-0547">Nucleotide-binding</keyword>
<dbReference type="GO" id="GO:0006886">
    <property type="term" value="P:intracellular protein transport"/>
    <property type="evidence" value="ECO:0007669"/>
    <property type="project" value="TreeGrafter"/>
</dbReference>
<dbReference type="GO" id="GO:0005794">
    <property type="term" value="C:Golgi apparatus"/>
    <property type="evidence" value="ECO:0007669"/>
    <property type="project" value="TreeGrafter"/>
</dbReference>
<keyword evidence="13" id="KW-1185">Reference proteome</keyword>
<comment type="similarity">
    <text evidence="2">Belongs to the SRP receptor beta subunit family.</text>
</comment>
<dbReference type="InterPro" id="IPR019009">
    <property type="entry name" value="SRP_receptor_beta_su"/>
</dbReference>
<evidence type="ECO:0000256" key="9">
    <source>
        <dbReference type="ARBA" id="ARBA00023136"/>
    </source>
</evidence>
<evidence type="ECO:0000256" key="4">
    <source>
        <dbReference type="ARBA" id="ARBA00022692"/>
    </source>
</evidence>
<evidence type="ECO:0000256" key="6">
    <source>
        <dbReference type="ARBA" id="ARBA00022824"/>
    </source>
</evidence>
<evidence type="ECO:0000313" key="12">
    <source>
        <dbReference type="EMBL" id="KAK1120955.1"/>
    </source>
</evidence>
<dbReference type="GO" id="GO:0043001">
    <property type="term" value="P:Golgi to plasma membrane protein transport"/>
    <property type="evidence" value="ECO:0007669"/>
    <property type="project" value="TreeGrafter"/>
</dbReference>
<gene>
    <name evidence="12" type="ORF">K0M31_010739</name>
</gene>
<reference evidence="12" key="1">
    <citation type="submission" date="2021-10" db="EMBL/GenBank/DDBJ databases">
        <title>Melipona bicolor Genome sequencing and assembly.</title>
        <authorList>
            <person name="Araujo N.S."/>
            <person name="Arias M.C."/>
        </authorList>
    </citation>
    <scope>NUCLEOTIDE SEQUENCE</scope>
    <source>
        <strain evidence="12">USP_2M_L1-L4_2017</strain>
        <tissue evidence="12">Whole body</tissue>
    </source>
</reference>
<keyword evidence="9 11" id="KW-0472">Membrane</keyword>
<dbReference type="Pfam" id="PF09439">
    <property type="entry name" value="SRPRB"/>
    <property type="match status" value="1"/>
</dbReference>
<feature type="transmembrane region" description="Helical" evidence="11">
    <location>
        <begin position="15"/>
        <end position="39"/>
    </location>
</feature>
<evidence type="ECO:0000256" key="2">
    <source>
        <dbReference type="ARBA" id="ARBA00005619"/>
    </source>
</evidence>
<dbReference type="AlphaFoldDB" id="A0AA40FL16"/>
<dbReference type="SUPFAM" id="SSF52540">
    <property type="entry name" value="P-loop containing nucleoside triphosphate hydrolases"/>
    <property type="match status" value="1"/>
</dbReference>
<dbReference type="InterPro" id="IPR027417">
    <property type="entry name" value="P-loop_NTPase"/>
</dbReference>
<dbReference type="CDD" id="cd04105">
    <property type="entry name" value="SR_beta"/>
    <property type="match status" value="1"/>
</dbReference>
<evidence type="ECO:0000313" key="13">
    <source>
        <dbReference type="Proteomes" id="UP001177670"/>
    </source>
</evidence>
<comment type="subcellular location">
    <subcellularLocation>
        <location evidence="1">Endoplasmic reticulum membrane</location>
        <topology evidence="1">Single-pass membrane protein</topology>
    </subcellularLocation>
</comment>
<comment type="caution">
    <text evidence="12">The sequence shown here is derived from an EMBL/GenBank/DDBJ whole genome shotgun (WGS) entry which is preliminary data.</text>
</comment>
<evidence type="ECO:0000256" key="5">
    <source>
        <dbReference type="ARBA" id="ARBA00022741"/>
    </source>
</evidence>
<evidence type="ECO:0000256" key="1">
    <source>
        <dbReference type="ARBA" id="ARBA00004389"/>
    </source>
</evidence>
<keyword evidence="4 11" id="KW-0812">Transmembrane</keyword>
<protein>
    <recommendedName>
        <fullName evidence="3">Signal recognition particle receptor subunit beta</fullName>
    </recommendedName>
</protein>
<dbReference type="SMART" id="SM00177">
    <property type="entry name" value="ARF"/>
    <property type="match status" value="1"/>
</dbReference>
<keyword evidence="10" id="KW-0675">Receptor</keyword>
<accession>A0AA40FL16</accession>
<dbReference type="PANTHER" id="PTHR45909">
    <property type="entry name" value="ADP-RIBOSYLATION FACTOR-RELATED PROTEIN 1"/>
    <property type="match status" value="1"/>
</dbReference>
<dbReference type="PANTHER" id="PTHR45909:SF1">
    <property type="entry name" value="ADP-RIBOSYLATION FACTOR-RELATED PROTEIN 1"/>
    <property type="match status" value="1"/>
</dbReference>
<dbReference type="GO" id="GO:0003924">
    <property type="term" value="F:GTPase activity"/>
    <property type="evidence" value="ECO:0007669"/>
    <property type="project" value="TreeGrafter"/>
</dbReference>
<dbReference type="GO" id="GO:0034067">
    <property type="term" value="P:protein localization to Golgi apparatus"/>
    <property type="evidence" value="ECO:0007669"/>
    <property type="project" value="TreeGrafter"/>
</dbReference>
<name>A0AA40FL16_9HYME</name>
<evidence type="ECO:0000256" key="11">
    <source>
        <dbReference type="SAM" id="Phobius"/>
    </source>
</evidence>
<keyword evidence="8" id="KW-0342">GTP-binding</keyword>
<dbReference type="Proteomes" id="UP001177670">
    <property type="component" value="Unassembled WGS sequence"/>
</dbReference>
<evidence type="ECO:0000256" key="7">
    <source>
        <dbReference type="ARBA" id="ARBA00022989"/>
    </source>
</evidence>
<evidence type="ECO:0000256" key="10">
    <source>
        <dbReference type="ARBA" id="ARBA00023170"/>
    </source>
</evidence>
<dbReference type="GO" id="GO:0005525">
    <property type="term" value="F:GTP binding"/>
    <property type="evidence" value="ECO:0007669"/>
    <property type="project" value="UniProtKB-KW"/>
</dbReference>